<evidence type="ECO:0000256" key="3">
    <source>
        <dbReference type="ARBA" id="ARBA00023125"/>
    </source>
</evidence>
<dbReference type="Gene3D" id="3.30.450.20">
    <property type="entry name" value="PAS domain"/>
    <property type="match status" value="1"/>
</dbReference>
<feature type="compositionally biased region" description="Basic and acidic residues" evidence="6">
    <location>
        <begin position="134"/>
        <end position="154"/>
    </location>
</feature>
<reference evidence="7 8" key="1">
    <citation type="submission" date="2019-05" db="EMBL/GenBank/DDBJ databases">
        <title>A Chromosome-scale Meerkat (S. suricatta) Genome Assembly.</title>
        <authorList>
            <person name="Dudchenko O."/>
            <person name="Lieberman Aiden E."/>
            <person name="Tung J."/>
            <person name="Barreiro L.B."/>
            <person name="Clutton-Brock T.H."/>
        </authorList>
    </citation>
    <scope>NUCLEOTIDE SEQUENCE [LARGE SCALE GENOMIC DNA]</scope>
</reference>
<keyword evidence="2" id="KW-0805">Transcription regulation</keyword>
<keyword evidence="8" id="KW-1185">Reference proteome</keyword>
<feature type="compositionally biased region" description="Low complexity" evidence="6">
    <location>
        <begin position="96"/>
        <end position="109"/>
    </location>
</feature>
<dbReference type="GO" id="GO:0000976">
    <property type="term" value="F:transcription cis-regulatory region binding"/>
    <property type="evidence" value="ECO:0007669"/>
    <property type="project" value="TreeGrafter"/>
</dbReference>
<feature type="region of interest" description="Disordered" evidence="6">
    <location>
        <begin position="196"/>
        <end position="220"/>
    </location>
</feature>
<reference evidence="7" key="3">
    <citation type="submission" date="2025-09" db="UniProtKB">
        <authorList>
            <consortium name="Ensembl"/>
        </authorList>
    </citation>
    <scope>IDENTIFICATION</scope>
</reference>
<keyword evidence="3" id="KW-0238">DNA-binding</keyword>
<dbReference type="Ensembl" id="ENSSSUT00005040366.1">
    <property type="protein sequence ID" value="ENSSSUP00005035437.1"/>
    <property type="gene ID" value="ENSSSUG00005022728.1"/>
</dbReference>
<keyword evidence="4" id="KW-0804">Transcription</keyword>
<accession>A0A673VNJ2</accession>
<dbReference type="GO" id="GO:0006805">
    <property type="term" value="P:xenobiotic metabolic process"/>
    <property type="evidence" value="ECO:0007669"/>
    <property type="project" value="InterPro"/>
</dbReference>
<dbReference type="PANTHER" id="PTHR10649:SF17">
    <property type="entry name" value="ARYL HYDROCARBON RECEPTOR 2"/>
    <property type="match status" value="1"/>
</dbReference>
<dbReference type="PANTHER" id="PTHR10649">
    <property type="entry name" value="ARYL HYDROCARBON RECEPTOR"/>
    <property type="match status" value="1"/>
</dbReference>
<dbReference type="Proteomes" id="UP000472268">
    <property type="component" value="Chromosome 5"/>
</dbReference>
<dbReference type="AlphaFoldDB" id="A0A673VNJ2"/>
<reference evidence="7" key="2">
    <citation type="submission" date="2025-08" db="UniProtKB">
        <authorList>
            <consortium name="Ensembl"/>
        </authorList>
    </citation>
    <scope>IDENTIFICATION</scope>
</reference>
<dbReference type="OMA" id="RQDESMY"/>
<evidence type="ECO:0000256" key="6">
    <source>
        <dbReference type="SAM" id="MobiDB-lite"/>
    </source>
</evidence>
<comment type="subcellular location">
    <subcellularLocation>
        <location evidence="1">Nucleus</location>
    </subcellularLocation>
</comment>
<feature type="region of interest" description="Disordered" evidence="6">
    <location>
        <begin position="124"/>
        <end position="154"/>
    </location>
</feature>
<sequence length="658" mass="70868">MRTGESGLTVFRLLTKQAGWLWVQSNARLVFRGGRPDCIVARQRALTNAEGEEHLRKRALQLPFTFTTGEAILYDSSPLSPLTALPARKRIRARKGTPTGQGPVQPGSPRGAMMRQDESMYLSSIAPTTQGSPWERRTSNDRHEDKKEKEEKEDHSLLALIETLLEKDTEEQPDLCSTLQHLGVTDLNRCSWEESSLRANSGPAGSQSFCPPPSSQGGGSYREKEVLFRDSGNVALPPPAHTTVPQTQKPGSLDSGQLTMAATPPQNMCTGPSRLHTHAKNFFGTGPTFQSPPQWQPQHTQPAPLNFGICQKPTISDFSPHQPAQDFQPNHTSSLPLGDNVVPRHLGQPGPGVLDSCKALMLWTAAHSGQWQGPLISSDPTSCGSHPLESIWDCPIQGQPVRVPVEVEGGQVARQAQPHLFHHLWSTTVNPCPPRAGPASDIPPKLCCGLPPSVQGAPGTPTDTLGSQEHPPHFLVVSQLSGSPACPSQELLHSPLAMQASYSMDPRWPAAKQQQWLCRPVREGLPSVQHLGGCSRDPIPQALQPSPFLSSTRSPPGIDSGQCKSPAEPTRQSKDRLVIPASSAGGKSQLQSSPVLPPCPPDPACPPASIQGSHDLQLQVSVGRQDHGDLGVAGRGAPPHWSSVELPANLNVRRHQPS</sequence>
<evidence type="ECO:0000313" key="8">
    <source>
        <dbReference type="Proteomes" id="UP000472268"/>
    </source>
</evidence>
<feature type="compositionally biased region" description="Polar residues" evidence="6">
    <location>
        <begin position="610"/>
        <end position="622"/>
    </location>
</feature>
<organism evidence="7 8">
    <name type="scientific">Suricata suricatta</name>
    <name type="common">Meerkat</name>
    <dbReference type="NCBI Taxonomy" id="37032"/>
    <lineage>
        <taxon>Eukaryota</taxon>
        <taxon>Metazoa</taxon>
        <taxon>Chordata</taxon>
        <taxon>Craniata</taxon>
        <taxon>Vertebrata</taxon>
        <taxon>Euteleostomi</taxon>
        <taxon>Mammalia</taxon>
        <taxon>Eutheria</taxon>
        <taxon>Laurasiatheria</taxon>
        <taxon>Carnivora</taxon>
        <taxon>Feliformia</taxon>
        <taxon>Herpestidae</taxon>
        <taxon>Suricata</taxon>
    </lineage>
</organism>
<feature type="compositionally biased region" description="Pro residues" evidence="6">
    <location>
        <begin position="595"/>
        <end position="606"/>
    </location>
</feature>
<evidence type="ECO:0000256" key="2">
    <source>
        <dbReference type="ARBA" id="ARBA00023015"/>
    </source>
</evidence>
<evidence type="ECO:0000313" key="7">
    <source>
        <dbReference type="Ensembl" id="ENSSSUP00005035437.1"/>
    </source>
</evidence>
<name>A0A673VNJ2_SURSU</name>
<dbReference type="GO" id="GO:0004879">
    <property type="term" value="F:nuclear receptor activity"/>
    <property type="evidence" value="ECO:0007669"/>
    <property type="project" value="TreeGrafter"/>
</dbReference>
<evidence type="ECO:0008006" key="9">
    <source>
        <dbReference type="Google" id="ProtNLM"/>
    </source>
</evidence>
<feature type="region of interest" description="Disordered" evidence="6">
    <location>
        <begin position="529"/>
        <end position="658"/>
    </location>
</feature>
<evidence type="ECO:0000256" key="4">
    <source>
        <dbReference type="ARBA" id="ARBA00023163"/>
    </source>
</evidence>
<dbReference type="InterPro" id="IPR039091">
    <property type="entry name" value="AHR/AHRR"/>
</dbReference>
<dbReference type="GO" id="GO:0034751">
    <property type="term" value="C:aryl hydrocarbon receptor complex"/>
    <property type="evidence" value="ECO:0007669"/>
    <property type="project" value="TreeGrafter"/>
</dbReference>
<evidence type="ECO:0000256" key="5">
    <source>
        <dbReference type="ARBA" id="ARBA00023242"/>
    </source>
</evidence>
<proteinExistence type="predicted"/>
<evidence type="ECO:0000256" key="1">
    <source>
        <dbReference type="ARBA" id="ARBA00004123"/>
    </source>
</evidence>
<feature type="region of interest" description="Disordered" evidence="6">
    <location>
        <begin position="90"/>
        <end position="112"/>
    </location>
</feature>
<dbReference type="GO" id="GO:0005634">
    <property type="term" value="C:nucleus"/>
    <property type="evidence" value="ECO:0007669"/>
    <property type="project" value="UniProtKB-SubCell"/>
</dbReference>
<feature type="compositionally biased region" description="Polar residues" evidence="6">
    <location>
        <begin position="197"/>
        <end position="209"/>
    </location>
</feature>
<protein>
    <recommendedName>
        <fullName evidence="9">Aryl hydrocarbon receptor</fullName>
    </recommendedName>
</protein>
<feature type="compositionally biased region" description="Polar residues" evidence="6">
    <location>
        <begin position="543"/>
        <end position="554"/>
    </location>
</feature>
<keyword evidence="5" id="KW-0539">Nucleus</keyword>